<protein>
    <submittedName>
        <fullName evidence="3">ATP-binding protein</fullName>
    </submittedName>
</protein>
<feature type="transmembrane region" description="Helical" evidence="1">
    <location>
        <begin position="93"/>
        <end position="112"/>
    </location>
</feature>
<feature type="transmembrane region" description="Helical" evidence="1">
    <location>
        <begin position="132"/>
        <end position="157"/>
    </location>
</feature>
<dbReference type="Pfam" id="PF09835">
    <property type="entry name" value="DUF2062"/>
    <property type="match status" value="1"/>
</dbReference>
<feature type="transmembrane region" description="Helical" evidence="1">
    <location>
        <begin position="63"/>
        <end position="84"/>
    </location>
</feature>
<accession>A0A6S6SER3</accession>
<name>A0A6S6SER3_9GAMM</name>
<dbReference type="GO" id="GO:0005524">
    <property type="term" value="F:ATP binding"/>
    <property type="evidence" value="ECO:0007669"/>
    <property type="project" value="UniProtKB-KW"/>
</dbReference>
<feature type="domain" description="DUF2062" evidence="2">
    <location>
        <begin position="23"/>
        <end position="162"/>
    </location>
</feature>
<dbReference type="PANTHER" id="PTHR40547:SF1">
    <property type="entry name" value="SLL0298 PROTEIN"/>
    <property type="match status" value="1"/>
</dbReference>
<organism evidence="3">
    <name type="scientific">uncultured Thiotrichaceae bacterium</name>
    <dbReference type="NCBI Taxonomy" id="298394"/>
    <lineage>
        <taxon>Bacteria</taxon>
        <taxon>Pseudomonadati</taxon>
        <taxon>Pseudomonadota</taxon>
        <taxon>Gammaproteobacteria</taxon>
        <taxon>Thiotrichales</taxon>
        <taxon>Thiotrichaceae</taxon>
        <taxon>environmental samples</taxon>
    </lineage>
</organism>
<keyword evidence="1" id="KW-1133">Transmembrane helix</keyword>
<reference evidence="3" key="1">
    <citation type="submission" date="2020-01" db="EMBL/GenBank/DDBJ databases">
        <authorList>
            <person name="Meier V. D."/>
            <person name="Meier V D."/>
        </authorList>
    </citation>
    <scope>NUCLEOTIDE SEQUENCE</scope>
    <source>
        <strain evidence="3">HLG_WM_MAG_09</strain>
    </source>
</reference>
<dbReference type="PANTHER" id="PTHR40547">
    <property type="entry name" value="SLL0298 PROTEIN"/>
    <property type="match status" value="1"/>
</dbReference>
<evidence type="ECO:0000313" key="3">
    <source>
        <dbReference type="EMBL" id="CAA6801782.1"/>
    </source>
</evidence>
<dbReference type="AlphaFoldDB" id="A0A6S6SER3"/>
<gene>
    <name evidence="3" type="ORF">HELGO_WM28904</name>
</gene>
<keyword evidence="1" id="KW-0812">Transmembrane</keyword>
<proteinExistence type="predicted"/>
<sequence length="190" mass="22044">MPKRFFKKLAPNPDKIKKSKSLAWLGTALHHPWLWHFNRHSVAGAFAVGMFCMWIPFPPQTLIAALVAIFIRVNLPISVALVYVTNPITIPPLFYLAYQFGAWILGENLQNIDFSLSAEWFRTTLSLIWQPMLLGCMIFAIVSAVIGYYGIHLFWRLHIVQQIKDRREKRRQKRKEQLEATLKNIENPAD</sequence>
<keyword evidence="3" id="KW-0067">ATP-binding</keyword>
<keyword evidence="1" id="KW-0472">Membrane</keyword>
<dbReference type="EMBL" id="CACVAT010000037">
    <property type="protein sequence ID" value="CAA6801782.1"/>
    <property type="molecule type" value="Genomic_DNA"/>
</dbReference>
<evidence type="ECO:0000256" key="1">
    <source>
        <dbReference type="SAM" id="Phobius"/>
    </source>
</evidence>
<keyword evidence="3" id="KW-0547">Nucleotide-binding</keyword>
<evidence type="ECO:0000259" key="2">
    <source>
        <dbReference type="Pfam" id="PF09835"/>
    </source>
</evidence>
<dbReference type="InterPro" id="IPR018639">
    <property type="entry name" value="DUF2062"/>
</dbReference>